<dbReference type="InterPro" id="IPR025605">
    <property type="entry name" value="OST-HTH/LOTUS_dom"/>
</dbReference>
<organism evidence="2 3">
    <name type="scientific">Plasmodium gallinaceum</name>
    <dbReference type="NCBI Taxonomy" id="5849"/>
    <lineage>
        <taxon>Eukaryota</taxon>
        <taxon>Sar</taxon>
        <taxon>Alveolata</taxon>
        <taxon>Apicomplexa</taxon>
        <taxon>Aconoidasida</taxon>
        <taxon>Haemosporida</taxon>
        <taxon>Plasmodiidae</taxon>
        <taxon>Plasmodium</taxon>
        <taxon>Plasmodium (Haemamoeba)</taxon>
    </lineage>
</organism>
<gene>
    <name evidence="2" type="ORF">PGAL8A_00302800</name>
</gene>
<dbReference type="Gene3D" id="3.30.420.610">
    <property type="entry name" value="LOTUS domain-like"/>
    <property type="match status" value="1"/>
</dbReference>
<dbReference type="VEuPathDB" id="PlasmoDB:PGAL8A_00302800"/>
<dbReference type="Proteomes" id="UP000220797">
    <property type="component" value="Unassembled WGS sequence"/>
</dbReference>
<keyword evidence="3" id="KW-1185">Reference proteome</keyword>
<accession>A0A1J1GXT2</accession>
<dbReference type="InterPro" id="IPR025677">
    <property type="entry name" value="OST-HTH-assoc_dom"/>
</dbReference>
<dbReference type="PROSITE" id="PS51644">
    <property type="entry name" value="HTH_OST"/>
    <property type="match status" value="1"/>
</dbReference>
<dbReference type="EMBL" id="CVMV01000045">
    <property type="protein sequence ID" value="CRG95816.1"/>
    <property type="molecule type" value="Genomic_DNA"/>
</dbReference>
<evidence type="ECO:0000313" key="2">
    <source>
        <dbReference type="EMBL" id="CRG95816.1"/>
    </source>
</evidence>
<evidence type="ECO:0000313" key="3">
    <source>
        <dbReference type="Proteomes" id="UP000220797"/>
    </source>
</evidence>
<reference evidence="2" key="1">
    <citation type="submission" date="2015-04" db="EMBL/GenBank/DDBJ databases">
        <authorList>
            <consortium name="Pathogen Informatics"/>
        </authorList>
    </citation>
    <scope>NUCLEOTIDE SEQUENCE [LARGE SCALE GENOMIC DNA]</scope>
    <source>
        <strain evidence="2">8A</strain>
    </source>
</reference>
<dbReference type="OrthoDB" id="382692at2759"/>
<proteinExistence type="predicted"/>
<dbReference type="GeneID" id="39731561"/>
<dbReference type="RefSeq" id="XP_028528624.1">
    <property type="nucleotide sequence ID" value="XM_028672030.1"/>
</dbReference>
<dbReference type="InterPro" id="IPR056022">
    <property type="entry name" value="DUF7602"/>
</dbReference>
<dbReference type="Pfam" id="PF24549">
    <property type="entry name" value="DUF7602"/>
    <property type="match status" value="1"/>
</dbReference>
<dbReference type="InterPro" id="IPR041966">
    <property type="entry name" value="LOTUS-like"/>
</dbReference>
<sequence length="1005" mass="121609">MDSLTKNIKEANHKRRNLYFNCSSSCTKENGFYDKKDISTTIEQQNHNYNNVFYIHNGIGLGKKKNYLHNRGDLNSKNFLNLNKNVNILYKKSIKDQKKKKKEENYSYYEPLKYPAFKMSDKIKSQKINEETKNYMENSAITEKNDKEISNHITNEEYLNYDKKKLDIVNNEISLNKFINEVKYKQNNCSMTNTLSHLTEKKKNSKKNMNETFFIERNKNNLKNYNKVDNKNIDYIYIQRENLVNDELEIKYEENKEIYKDVNEEEKFIDNNKEYKGEKINKTRHNKYKTYQDKENNDDINVVCREELTDTVDITQKSIIYSSDEDNYYYDKENQEIKKFLAINQTKFFINPREITNEVKFILHMTLLTLYKDQIKPTYRKIKQRLKCFNENFEIKYNFLNIYASLHNQYIVVRSKKNNIFVLLRETPKWFSGWVKTRSFRNSYPKKMWKKMITYFLDICKSNKSNSHIYFLIDFVKYLNKKKYIFSINSKNGDLCNLYDCSINDDMENDISNKYCLFDMENKNFSYFSHCNNDYKENFEKKFLNYYNFFLEEKESGIRLSQEDISKNHENISENILLKEELNDIKKCSTNSNHEKNLENDLSNFNLRSNLQNEEKKVDAKIPWEFDNDIYEVANFLKKKNFYFLKDYSLGKIAHIIQLCLYNGLMHEEGQLIKPSCAAKNIVSSIFYFRNNEDNLDWSNTQLPIFENDKNTNYFSNNFPTENTKNDNLGKFNYSLNEFIFDEISFEINSLLKKQNYEDFYKEEKNYLKNDEDFLKIYENYLKNDEYFFKNDDFFFKNNEDPSKSNEEKFYIPIKNIEDAKVKIERLLKNSYKKRIFLCLFREKFFRKYKETINPLYFGYNSLIEFLFFSCKDVCKIYILNNNLILFHPSCDIEYLKNNDKENLVEEFSYSDYCYNKSEKENSKFKNMSLEICSIMKDLVKRKNTFFITFCFWKNMNKNNKNILDNITFLNGEESERQIKRNQNEENYFVNNNESKESIPYYKIL</sequence>
<name>A0A1J1GXT2_PLAGA</name>
<dbReference type="AlphaFoldDB" id="A0A1J1GXT2"/>
<feature type="domain" description="HTH OST-type" evidence="1">
    <location>
        <begin position="816"/>
        <end position="891"/>
    </location>
</feature>
<dbReference type="Pfam" id="PF14418">
    <property type="entry name" value="OHA"/>
    <property type="match status" value="1"/>
</dbReference>
<protein>
    <recommendedName>
        <fullName evidence="1">HTH OST-type domain-containing protein</fullName>
    </recommendedName>
</protein>
<evidence type="ECO:0000259" key="1">
    <source>
        <dbReference type="PROSITE" id="PS51644"/>
    </source>
</evidence>
<comment type="caution">
    <text evidence="2">The sequence shown here is derived from an EMBL/GenBank/DDBJ whole genome shotgun (WGS) entry which is preliminary data.</text>
</comment>